<dbReference type="AlphaFoldDB" id="A0A9N7RPX2"/>
<sequence length="1063" mass="119338">MLSTEKSPPPGPSETTPQLKSSCKNFIITSDDDDDERSFDNGNKVDLFQSGLEDINQTVPKFSIRDYVFSTRAKDIETHWPFSSKNLKLCLKHGVKDVLPPFETLESVRINQSPAVKNADRNTSLRSSVKLSELNAHLHSVANKNACLNLIASDTNRAIKSNAPAKTCRLIVKLGNNTFTEQKSNEADLLENTTMGSKVCPVCKTFASSSNTTLNAHIDQCLSEESNTKWVANSRVVKHRIKPRKTRLMVDIYETALSCTLEDLDRRNGTNWASNGGFSPQESENNVNSNTNNASFSTNGEDKKSEAGGDVYFDSHGTKLRILSRFTDSKSNYTNEEEAECGTRKLLSHRDKDKESEIVPGKKKKHLAQRSKLLKHPLFVKRRFSPRLERCPEVNYTQKNEKELPARLLDARGHHMKTNGSEILTKHWACSKRTGLEENKITKKPRMSSHDLLSVDEKLTKRTNDSRFSISCDDDNSDSDTDQTLKSKESTDSKSAAEYMPCQINRAGFFSFVPRDFRNDGNKQYHHTVMQNLESNDFKGVKESEPSSFSGAENGAAAFRRNKKMRRIIISSTFERQKLMSPLNKKNPSSMNHISLSESRKILRKKKFAFKKPRLHFTSEIHVQQAESDSRNLSINPFGVSKIRKEKRGFLNLSRKDMDLYEYSEPNSRVAEQDINSSLTDTTPACSPVAIEAIEIRDELVREPILEVPPVIAAFGEESLVHEEREQEMLCSDKFDQQGNYFIDVDPIPIPGPPGSFIPSPGRMGSEELQGSSSLTSFRAHSPEHDRPRSDSPSSNKSFVSSSINPVVERPFLFENDHPALDKPKIDWPRANSAIPVPSATTNPVLRLMGKNLMVVNREENLACNDFRNLQSSGGIQNDDCPPPSYHNNSCVVGPPFLDYSRFHPNFMANPSRVMISSRINSNEGLRSSFEFLDHHQPRQISPGFERSPHFVPQPTITTNHLPEGRSSSVFKTTYHENLEDVGGFGCQTWGYPVHFGSWKTTESANNTTKMPSFQGANGSSTGHERSPSNLHLSRGFSLHANFARAELGFKKRSRAKAIGLNL</sequence>
<reference evidence="2" key="1">
    <citation type="submission" date="2019-12" db="EMBL/GenBank/DDBJ databases">
        <authorList>
            <person name="Scholes J."/>
        </authorList>
    </citation>
    <scope>NUCLEOTIDE SEQUENCE</scope>
</reference>
<feature type="compositionally biased region" description="Basic residues" evidence="1">
    <location>
        <begin position="361"/>
        <end position="371"/>
    </location>
</feature>
<evidence type="ECO:0000313" key="2">
    <source>
        <dbReference type="EMBL" id="CAA0841150.1"/>
    </source>
</evidence>
<feature type="compositionally biased region" description="Polar residues" evidence="1">
    <location>
        <begin position="272"/>
        <end position="281"/>
    </location>
</feature>
<feature type="region of interest" description="Disordered" evidence="1">
    <location>
        <begin position="1003"/>
        <end position="1030"/>
    </location>
</feature>
<protein>
    <submittedName>
        <fullName evidence="2">Hapless 8</fullName>
    </submittedName>
</protein>
<feature type="compositionally biased region" description="Low complexity" evidence="1">
    <location>
        <begin position="791"/>
        <end position="801"/>
    </location>
</feature>
<feature type="compositionally biased region" description="Basic and acidic residues" evidence="1">
    <location>
        <begin position="781"/>
        <end position="790"/>
    </location>
</feature>
<dbReference type="OrthoDB" id="1929441at2759"/>
<feature type="compositionally biased region" description="Basic and acidic residues" evidence="1">
    <location>
        <begin position="483"/>
        <end position="492"/>
    </location>
</feature>
<keyword evidence="3" id="KW-1185">Reference proteome</keyword>
<feature type="region of interest" description="Disordered" evidence="1">
    <location>
        <begin position="1"/>
        <end position="22"/>
    </location>
</feature>
<feature type="region of interest" description="Disordered" evidence="1">
    <location>
        <begin position="272"/>
        <end position="310"/>
    </location>
</feature>
<evidence type="ECO:0000313" key="3">
    <source>
        <dbReference type="Proteomes" id="UP001153555"/>
    </source>
</evidence>
<organism evidence="2 3">
    <name type="scientific">Striga hermonthica</name>
    <name type="common">Purple witchweed</name>
    <name type="synonym">Buchnera hermonthica</name>
    <dbReference type="NCBI Taxonomy" id="68872"/>
    <lineage>
        <taxon>Eukaryota</taxon>
        <taxon>Viridiplantae</taxon>
        <taxon>Streptophyta</taxon>
        <taxon>Embryophyta</taxon>
        <taxon>Tracheophyta</taxon>
        <taxon>Spermatophyta</taxon>
        <taxon>Magnoliopsida</taxon>
        <taxon>eudicotyledons</taxon>
        <taxon>Gunneridae</taxon>
        <taxon>Pentapetalae</taxon>
        <taxon>asterids</taxon>
        <taxon>lamiids</taxon>
        <taxon>Lamiales</taxon>
        <taxon>Orobanchaceae</taxon>
        <taxon>Buchnereae</taxon>
        <taxon>Striga</taxon>
    </lineage>
</organism>
<feature type="compositionally biased region" description="Polar residues" evidence="1">
    <location>
        <begin position="13"/>
        <end position="22"/>
    </location>
</feature>
<proteinExistence type="predicted"/>
<comment type="caution">
    <text evidence="2">The sequence shown here is derived from an EMBL/GenBank/DDBJ whole genome shotgun (WGS) entry which is preliminary data.</text>
</comment>
<name>A0A9N7RPX2_STRHE</name>
<dbReference type="Proteomes" id="UP001153555">
    <property type="component" value="Unassembled WGS sequence"/>
</dbReference>
<dbReference type="PANTHER" id="PTHR35767">
    <property type="entry name" value="HAPLESS PROTEIN"/>
    <property type="match status" value="1"/>
</dbReference>
<feature type="region of interest" description="Disordered" evidence="1">
    <location>
        <begin position="347"/>
        <end position="371"/>
    </location>
</feature>
<dbReference type="PANTHER" id="PTHR35767:SF1">
    <property type="entry name" value="HAPLESS PROTEIN"/>
    <property type="match status" value="1"/>
</dbReference>
<accession>A0A9N7RPX2</accession>
<feature type="compositionally biased region" description="Low complexity" evidence="1">
    <location>
        <begin position="282"/>
        <end position="299"/>
    </location>
</feature>
<feature type="compositionally biased region" description="Acidic residues" evidence="1">
    <location>
        <begin position="472"/>
        <end position="481"/>
    </location>
</feature>
<dbReference type="EMBL" id="CACSLK010034050">
    <property type="protein sequence ID" value="CAA0841150.1"/>
    <property type="molecule type" value="Genomic_DNA"/>
</dbReference>
<dbReference type="Gene3D" id="3.30.160.60">
    <property type="entry name" value="Classic Zinc Finger"/>
    <property type="match status" value="1"/>
</dbReference>
<evidence type="ECO:0000256" key="1">
    <source>
        <dbReference type="SAM" id="MobiDB-lite"/>
    </source>
</evidence>
<gene>
    <name evidence="2" type="ORF">SHERM_07183</name>
</gene>
<feature type="region of interest" description="Disordered" evidence="1">
    <location>
        <begin position="752"/>
        <end position="801"/>
    </location>
</feature>
<feature type="compositionally biased region" description="Basic and acidic residues" evidence="1">
    <location>
        <begin position="348"/>
        <end position="357"/>
    </location>
</feature>
<feature type="compositionally biased region" description="Polar residues" evidence="1">
    <location>
        <begin position="769"/>
        <end position="779"/>
    </location>
</feature>
<feature type="region of interest" description="Disordered" evidence="1">
    <location>
        <begin position="467"/>
        <end position="498"/>
    </location>
</feature>